<evidence type="ECO:0000256" key="1">
    <source>
        <dbReference type="SAM" id="MobiDB-lite"/>
    </source>
</evidence>
<dbReference type="KEGG" id="hat:RC74_07890"/>
<evidence type="ECO:0000313" key="3">
    <source>
        <dbReference type="EMBL" id="AML51188.1"/>
    </source>
</evidence>
<dbReference type="InterPro" id="IPR005135">
    <property type="entry name" value="Endo/exonuclease/phosphatase"/>
</dbReference>
<name>A0A126UYP3_9RHOB</name>
<dbReference type="GO" id="GO:0003824">
    <property type="term" value="F:catalytic activity"/>
    <property type="evidence" value="ECO:0007669"/>
    <property type="project" value="InterPro"/>
</dbReference>
<feature type="domain" description="Endonuclease/exonuclease/phosphatase" evidence="2">
    <location>
        <begin position="41"/>
        <end position="323"/>
    </location>
</feature>
<dbReference type="SUPFAM" id="SSF56219">
    <property type="entry name" value="DNase I-like"/>
    <property type="match status" value="1"/>
</dbReference>
<protein>
    <recommendedName>
        <fullName evidence="2">Endonuclease/exonuclease/phosphatase domain-containing protein</fullName>
    </recommendedName>
</protein>
<proteinExistence type="predicted"/>
<sequence>MGQTPLRVATYDVDFSRKGPGILLRDILRETSDDVNASLGVIAHVNPDILLLTGIDYDLSNVSVRAFADALASAGANYPHVFAALPNSGMASGLDLNGDGRLGSARDAQGYGRYAGANGMAVLSRYPIEDAEFRDFSDLLWKDFPQADLPQIDGAPFPSQAAQDRQRLSTTGHWDLPITTPDGVLHLFAYSATPPVFDGPEDMNGKRSADETRFWGAYLDGALAQLAPSGLFVILGNSNLDPADGDGIKGVMQTLLDHPRVFDPQPSSLGGKAASDPSHLGDPALDTADWPGDGSSPGNLRVDYVLPSSDITVVGSGVFWPQEGTPEAALLAEGEGITRHRLVWVDITLP</sequence>
<dbReference type="STRING" id="1579316.RC74_07890"/>
<evidence type="ECO:0000313" key="4">
    <source>
        <dbReference type="Proteomes" id="UP000070371"/>
    </source>
</evidence>
<dbReference type="Proteomes" id="UP000070371">
    <property type="component" value="Chromosome"/>
</dbReference>
<dbReference type="EMBL" id="CP014327">
    <property type="protein sequence ID" value="AML51188.1"/>
    <property type="molecule type" value="Genomic_DNA"/>
</dbReference>
<accession>A0A126UYP3</accession>
<dbReference type="AlphaFoldDB" id="A0A126UYP3"/>
<gene>
    <name evidence="3" type="ORF">RC74_07890</name>
</gene>
<organism evidence="3 4">
    <name type="scientific">Falsihalocynthiibacter arcticus</name>
    <dbReference type="NCBI Taxonomy" id="1579316"/>
    <lineage>
        <taxon>Bacteria</taxon>
        <taxon>Pseudomonadati</taxon>
        <taxon>Pseudomonadota</taxon>
        <taxon>Alphaproteobacteria</taxon>
        <taxon>Rhodobacterales</taxon>
        <taxon>Roseobacteraceae</taxon>
        <taxon>Falsihalocynthiibacter</taxon>
    </lineage>
</organism>
<keyword evidence="4" id="KW-1185">Reference proteome</keyword>
<feature type="region of interest" description="Disordered" evidence="1">
    <location>
        <begin position="259"/>
        <end position="293"/>
    </location>
</feature>
<dbReference type="Gene3D" id="3.60.10.10">
    <property type="entry name" value="Endonuclease/exonuclease/phosphatase"/>
    <property type="match status" value="1"/>
</dbReference>
<reference evidence="3 4" key="1">
    <citation type="submission" date="2016-02" db="EMBL/GenBank/DDBJ databases">
        <title>Complete genome sequence of Halocynthiibacter arcticus PAMC 20958t from arctic marine sediment.</title>
        <authorList>
            <person name="Lee Y.M."/>
            <person name="Baek K."/>
            <person name="Lee H.K."/>
            <person name="Shin S.C."/>
        </authorList>
    </citation>
    <scope>NUCLEOTIDE SEQUENCE [LARGE SCALE GENOMIC DNA]</scope>
    <source>
        <strain evidence="3">PAMC 20958</strain>
    </source>
</reference>
<dbReference type="InterPro" id="IPR036691">
    <property type="entry name" value="Endo/exonu/phosph_ase_sf"/>
</dbReference>
<dbReference type="RefSeq" id="WP_039001758.1">
    <property type="nucleotide sequence ID" value="NZ_CP014327.1"/>
</dbReference>
<evidence type="ECO:0000259" key="2">
    <source>
        <dbReference type="Pfam" id="PF03372"/>
    </source>
</evidence>
<dbReference type="Pfam" id="PF03372">
    <property type="entry name" value="Exo_endo_phos"/>
    <property type="match status" value="1"/>
</dbReference>